<proteinExistence type="predicted"/>
<evidence type="ECO:0000313" key="3">
    <source>
        <dbReference type="Proteomes" id="UP000599578"/>
    </source>
</evidence>
<dbReference type="RefSeq" id="WP_188862986.1">
    <property type="nucleotide sequence ID" value="NZ_BMLT01000021.1"/>
</dbReference>
<dbReference type="Proteomes" id="UP000599578">
    <property type="component" value="Unassembled WGS sequence"/>
</dbReference>
<keyword evidence="3" id="KW-1185">Reference proteome</keyword>
<evidence type="ECO:0000313" key="2">
    <source>
        <dbReference type="EMBL" id="GGO89058.1"/>
    </source>
</evidence>
<comment type="caution">
    <text evidence="2">The sequence shown here is derived from an EMBL/GenBank/DDBJ whole genome shotgun (WGS) entry which is preliminary data.</text>
</comment>
<keyword evidence="1" id="KW-0175">Coiled coil</keyword>
<gene>
    <name evidence="2" type="ORF">GCM10011348_45920</name>
</gene>
<dbReference type="AlphaFoldDB" id="A0A917ZPS5"/>
<sequence length="57" mass="6795">MTTREHCNALRMQIWDLEDQRTQLMLMAPEVRNESKILQLAAEIDRLEAEIKRVREA</sequence>
<name>A0A917ZPS5_9GAMM</name>
<dbReference type="EMBL" id="BMLT01000021">
    <property type="protein sequence ID" value="GGO89058.1"/>
    <property type="molecule type" value="Genomic_DNA"/>
</dbReference>
<feature type="coiled-coil region" evidence="1">
    <location>
        <begin position="30"/>
        <end position="57"/>
    </location>
</feature>
<evidence type="ECO:0000256" key="1">
    <source>
        <dbReference type="SAM" id="Coils"/>
    </source>
</evidence>
<accession>A0A917ZPS5</accession>
<reference evidence="2 3" key="1">
    <citation type="journal article" date="2014" name="Int. J. Syst. Evol. Microbiol.">
        <title>Complete genome sequence of Corynebacterium casei LMG S-19264T (=DSM 44701T), isolated from a smear-ripened cheese.</title>
        <authorList>
            <consortium name="US DOE Joint Genome Institute (JGI-PGF)"/>
            <person name="Walter F."/>
            <person name="Albersmeier A."/>
            <person name="Kalinowski J."/>
            <person name="Ruckert C."/>
        </authorList>
    </citation>
    <scope>NUCLEOTIDE SEQUENCE [LARGE SCALE GENOMIC DNA]</scope>
    <source>
        <strain evidence="2 3">CGMCC 1.7286</strain>
    </source>
</reference>
<organism evidence="2 3">
    <name type="scientific">Marinobacterium nitratireducens</name>
    <dbReference type="NCBI Taxonomy" id="518897"/>
    <lineage>
        <taxon>Bacteria</taxon>
        <taxon>Pseudomonadati</taxon>
        <taxon>Pseudomonadota</taxon>
        <taxon>Gammaproteobacteria</taxon>
        <taxon>Oceanospirillales</taxon>
        <taxon>Oceanospirillaceae</taxon>
        <taxon>Marinobacterium</taxon>
    </lineage>
</organism>
<protein>
    <submittedName>
        <fullName evidence="2">Uncharacterized protein</fullName>
    </submittedName>
</protein>